<dbReference type="EMBL" id="SNXS01000002">
    <property type="protein sequence ID" value="TDP72934.1"/>
    <property type="molecule type" value="Genomic_DNA"/>
</dbReference>
<proteinExistence type="predicted"/>
<organism evidence="1 2">
    <name type="scientific">Roseateles toxinivorans</name>
    <dbReference type="NCBI Taxonomy" id="270368"/>
    <lineage>
        <taxon>Bacteria</taxon>
        <taxon>Pseudomonadati</taxon>
        <taxon>Pseudomonadota</taxon>
        <taxon>Betaproteobacteria</taxon>
        <taxon>Burkholderiales</taxon>
        <taxon>Sphaerotilaceae</taxon>
        <taxon>Roseateles</taxon>
    </lineage>
</organism>
<keyword evidence="2" id="KW-1185">Reference proteome</keyword>
<evidence type="ECO:0008006" key="3">
    <source>
        <dbReference type="Google" id="ProtNLM"/>
    </source>
</evidence>
<evidence type="ECO:0000313" key="1">
    <source>
        <dbReference type="EMBL" id="TDP72934.1"/>
    </source>
</evidence>
<accession>A0A4V3CTM9</accession>
<protein>
    <recommendedName>
        <fullName evidence="3">Sporulation related protein</fullName>
    </recommendedName>
</protein>
<reference evidence="1 2" key="1">
    <citation type="submission" date="2019-03" db="EMBL/GenBank/DDBJ databases">
        <title>Genomic Encyclopedia of Type Strains, Phase IV (KMG-IV): sequencing the most valuable type-strain genomes for metagenomic binning, comparative biology and taxonomic classification.</title>
        <authorList>
            <person name="Goeker M."/>
        </authorList>
    </citation>
    <scope>NUCLEOTIDE SEQUENCE [LARGE SCALE GENOMIC DNA]</scope>
    <source>
        <strain evidence="1 2">DSM 16998</strain>
    </source>
</reference>
<name>A0A4V3CTM9_9BURK</name>
<gene>
    <name evidence="1" type="ORF">DES47_102680</name>
</gene>
<dbReference type="Proteomes" id="UP000295361">
    <property type="component" value="Unassembled WGS sequence"/>
</dbReference>
<dbReference type="AlphaFoldDB" id="A0A4V3CTM9"/>
<dbReference type="InParanoid" id="A0A4V3CTM9"/>
<comment type="caution">
    <text evidence="1">The sequence shown here is derived from an EMBL/GenBank/DDBJ whole genome shotgun (WGS) entry which is preliminary data.</text>
</comment>
<evidence type="ECO:0000313" key="2">
    <source>
        <dbReference type="Proteomes" id="UP000295361"/>
    </source>
</evidence>
<sequence>MLRALVLLLLVLNLGFLAWSSGWIEQISGQPAHGGREPERLKRQLAPDTIKVAPALPAPPVAAQPICLETALLSGDEALRSASAALERAGVPAGAIADQRTERPGVWAVLTIKMPNRDFQTRKEETLKRMRVPFEPLKGLPAEDPSLLISKHDSEAAAEKAMEALSQRLIKGLRVMQLSPAATQHQLRLAQADPAWLPKLQGAGFARCEAAPAVAAASAAASR</sequence>